<accession>A0A6J4HFF1</accession>
<feature type="domain" description="LUD" evidence="1">
    <location>
        <begin position="46"/>
        <end position="230"/>
    </location>
</feature>
<dbReference type="InterPro" id="IPR024185">
    <property type="entry name" value="FTHF_cligase-like_sf"/>
</dbReference>
<dbReference type="InterPro" id="IPR037171">
    <property type="entry name" value="NagB/RpiA_transferase-like"/>
</dbReference>
<name>A0A6J4HFF1_9CHLR</name>
<dbReference type="AlphaFoldDB" id="A0A6J4HFF1"/>
<sequence>MNDREVILGRIRDSLTTNRAMLEREAAKAGGGYPEGPFLASPLTPVQQFAAELEALHGHVHLCSSPDEARAKLRSLLASHEVTTALHWDPAELPLDGVDTILDELAIRTADGATLGAADRRARLLALEPVPICISGADAAIAESGSIVVMSGRGRPRLASLLPPIHIALLPQECIVRTLPEAFHLLRRRWGPDVIQRRSNLTVITGPSRSADIEQSLTLGVHGPKEVHVVTWQQ</sequence>
<evidence type="ECO:0000313" key="2">
    <source>
        <dbReference type="EMBL" id="CAA9221729.1"/>
    </source>
</evidence>
<protein>
    <recommendedName>
        <fullName evidence="1">LUD domain-containing protein</fullName>
    </recommendedName>
</protein>
<evidence type="ECO:0000259" key="1">
    <source>
        <dbReference type="Pfam" id="PF02589"/>
    </source>
</evidence>
<proteinExistence type="predicted"/>
<reference evidence="2" key="1">
    <citation type="submission" date="2020-02" db="EMBL/GenBank/DDBJ databases">
        <authorList>
            <person name="Meier V. D."/>
        </authorList>
    </citation>
    <scope>NUCLEOTIDE SEQUENCE</scope>
    <source>
        <strain evidence="2">AVDCRST_MAG26</strain>
    </source>
</reference>
<organism evidence="2">
    <name type="scientific">uncultured Chloroflexia bacterium</name>
    <dbReference type="NCBI Taxonomy" id="1672391"/>
    <lineage>
        <taxon>Bacteria</taxon>
        <taxon>Bacillati</taxon>
        <taxon>Chloroflexota</taxon>
        <taxon>Chloroflexia</taxon>
        <taxon>environmental samples</taxon>
    </lineage>
</organism>
<dbReference type="SUPFAM" id="SSF100950">
    <property type="entry name" value="NagB/RpiA/CoA transferase-like"/>
    <property type="match status" value="1"/>
</dbReference>
<dbReference type="Gene3D" id="3.40.50.10420">
    <property type="entry name" value="NagB/RpiA/CoA transferase-like"/>
    <property type="match status" value="1"/>
</dbReference>
<dbReference type="InterPro" id="IPR003741">
    <property type="entry name" value="LUD_dom"/>
</dbReference>
<dbReference type="PANTHER" id="PTHR43682:SF1">
    <property type="entry name" value="LACTATE UTILIZATION PROTEIN C"/>
    <property type="match status" value="1"/>
</dbReference>
<dbReference type="PANTHER" id="PTHR43682">
    <property type="entry name" value="LACTATE UTILIZATION PROTEIN C"/>
    <property type="match status" value="1"/>
</dbReference>
<dbReference type="Pfam" id="PF02589">
    <property type="entry name" value="LUD_dom"/>
    <property type="match status" value="1"/>
</dbReference>
<dbReference type="EMBL" id="CADCTK010000147">
    <property type="protein sequence ID" value="CAA9221729.1"/>
    <property type="molecule type" value="Genomic_DNA"/>
</dbReference>
<gene>
    <name evidence="2" type="ORF">AVDCRST_MAG26-571</name>
</gene>